<evidence type="ECO:0000313" key="3">
    <source>
        <dbReference type="Proteomes" id="UP000824151"/>
    </source>
</evidence>
<name>A0A9D1UU25_9MICC</name>
<reference evidence="2" key="2">
    <citation type="submission" date="2021-04" db="EMBL/GenBank/DDBJ databases">
        <authorList>
            <person name="Gilroy R."/>
        </authorList>
    </citation>
    <scope>NUCLEOTIDE SEQUENCE</scope>
    <source>
        <strain evidence="2">ChiHejej3B27-3195</strain>
    </source>
</reference>
<organism evidence="2 3">
    <name type="scientific">Candidatus Nesterenkonia stercoripullorum</name>
    <dbReference type="NCBI Taxonomy" id="2838701"/>
    <lineage>
        <taxon>Bacteria</taxon>
        <taxon>Bacillati</taxon>
        <taxon>Actinomycetota</taxon>
        <taxon>Actinomycetes</taxon>
        <taxon>Micrococcales</taxon>
        <taxon>Micrococcaceae</taxon>
        <taxon>Nesterenkonia</taxon>
    </lineage>
</organism>
<reference evidence="2" key="1">
    <citation type="journal article" date="2021" name="PeerJ">
        <title>Extensive microbial diversity within the chicken gut microbiome revealed by metagenomics and culture.</title>
        <authorList>
            <person name="Gilroy R."/>
            <person name="Ravi A."/>
            <person name="Getino M."/>
            <person name="Pursley I."/>
            <person name="Horton D.L."/>
            <person name="Alikhan N.F."/>
            <person name="Baker D."/>
            <person name="Gharbi K."/>
            <person name="Hall N."/>
            <person name="Watson M."/>
            <person name="Adriaenssens E.M."/>
            <person name="Foster-Nyarko E."/>
            <person name="Jarju S."/>
            <person name="Secka A."/>
            <person name="Antonio M."/>
            <person name="Oren A."/>
            <person name="Chaudhuri R.R."/>
            <person name="La Ragione R."/>
            <person name="Hildebrand F."/>
            <person name="Pallen M.J."/>
        </authorList>
    </citation>
    <scope>NUCLEOTIDE SEQUENCE</scope>
    <source>
        <strain evidence="2">ChiHejej3B27-3195</strain>
    </source>
</reference>
<sequence>MMVIRTEREPSEDRLVESLRRAFDSSVMNFGSYNILFAVNSQARSTVPSSEAADPSPGRRTTQRHDLPLSADAICAFPHLLVGYRRTPAELVLCPLDLDLALTQQTLSPERTDAVVTAQQEGHVTEHPARPVPVCPLSVDLTNLAGLATTGQHAELTLSTGQLIALQIRPTWTFDQAPAVVLHQQRDVEDFYEFIDHFMDLMEGAEGFS</sequence>
<dbReference type="Proteomes" id="UP000824151">
    <property type="component" value="Unassembled WGS sequence"/>
</dbReference>
<evidence type="ECO:0000256" key="1">
    <source>
        <dbReference type="SAM" id="MobiDB-lite"/>
    </source>
</evidence>
<protein>
    <submittedName>
        <fullName evidence="2">Uncharacterized protein</fullName>
    </submittedName>
</protein>
<dbReference type="AlphaFoldDB" id="A0A9D1UU25"/>
<accession>A0A9D1UU25</accession>
<dbReference type="EMBL" id="DXGD01000361">
    <property type="protein sequence ID" value="HIX00424.1"/>
    <property type="molecule type" value="Genomic_DNA"/>
</dbReference>
<evidence type="ECO:0000313" key="2">
    <source>
        <dbReference type="EMBL" id="HIX00424.1"/>
    </source>
</evidence>
<gene>
    <name evidence="2" type="ORF">H9871_09800</name>
</gene>
<proteinExistence type="predicted"/>
<comment type="caution">
    <text evidence="2">The sequence shown here is derived from an EMBL/GenBank/DDBJ whole genome shotgun (WGS) entry which is preliminary data.</text>
</comment>
<feature type="region of interest" description="Disordered" evidence="1">
    <location>
        <begin position="46"/>
        <end position="65"/>
    </location>
</feature>